<evidence type="ECO:0008006" key="3">
    <source>
        <dbReference type="Google" id="ProtNLM"/>
    </source>
</evidence>
<evidence type="ECO:0000313" key="1">
    <source>
        <dbReference type="EMBL" id="APW37558.1"/>
    </source>
</evidence>
<organism evidence="1 2">
    <name type="scientific">Rhodoferax koreensis</name>
    <dbReference type="NCBI Taxonomy" id="1842727"/>
    <lineage>
        <taxon>Bacteria</taxon>
        <taxon>Pseudomonadati</taxon>
        <taxon>Pseudomonadota</taxon>
        <taxon>Betaproteobacteria</taxon>
        <taxon>Burkholderiales</taxon>
        <taxon>Comamonadaceae</taxon>
        <taxon>Rhodoferax</taxon>
    </lineage>
</organism>
<gene>
    <name evidence="1" type="ORF">RD110_10475</name>
</gene>
<evidence type="ECO:0000313" key="2">
    <source>
        <dbReference type="Proteomes" id="UP000186609"/>
    </source>
</evidence>
<sequence length="127" mass="14145">MSTRRIRSCGDLDAMQGQVDHVLTLFSGGLDSSDVLEELSQRKLRITALSVDAELLREKGALEQLWTREAVEGRYMGDGGTYRLRRYGAFDSRPGSVCQQLPHGPYEQPKYINSQDVLVIASTKVLA</sequence>
<dbReference type="STRING" id="1842727.RD110_10475"/>
<dbReference type="OrthoDB" id="9801641at2"/>
<dbReference type="AlphaFoldDB" id="A0A1P8JUZ4"/>
<keyword evidence="2" id="KW-1185">Reference proteome</keyword>
<protein>
    <recommendedName>
        <fullName evidence="3">Argininosuccinate synthase</fullName>
    </recommendedName>
</protein>
<reference evidence="1 2" key="1">
    <citation type="submission" date="2017-01" db="EMBL/GenBank/DDBJ databases">
        <authorList>
            <person name="Mah S.A."/>
            <person name="Swanson W.J."/>
            <person name="Moy G.W."/>
            <person name="Vacquier V.D."/>
        </authorList>
    </citation>
    <scope>NUCLEOTIDE SEQUENCE [LARGE SCALE GENOMIC DNA]</scope>
    <source>
        <strain evidence="1 2">DCY110</strain>
    </source>
</reference>
<dbReference type="EMBL" id="CP019236">
    <property type="protein sequence ID" value="APW37558.1"/>
    <property type="molecule type" value="Genomic_DNA"/>
</dbReference>
<dbReference type="RefSeq" id="WP_076199191.1">
    <property type="nucleotide sequence ID" value="NZ_CP019236.1"/>
</dbReference>
<name>A0A1P8JUZ4_9BURK</name>
<dbReference type="SUPFAM" id="SSF52402">
    <property type="entry name" value="Adenine nucleotide alpha hydrolases-like"/>
    <property type="match status" value="1"/>
</dbReference>
<dbReference type="Gene3D" id="2.60.120.620">
    <property type="entry name" value="q2cbj1_9rhob like domain"/>
    <property type="match status" value="1"/>
</dbReference>
<dbReference type="Proteomes" id="UP000186609">
    <property type="component" value="Chromosome"/>
</dbReference>
<accession>A0A1P8JUZ4</accession>
<dbReference type="KEGG" id="rhy:RD110_10475"/>
<proteinExistence type="predicted"/>